<feature type="domain" description="CAAX prenyl protease 2/Lysostaphin resistance protein A-like" evidence="2">
    <location>
        <begin position="125"/>
        <end position="217"/>
    </location>
</feature>
<feature type="transmembrane region" description="Helical" evidence="1">
    <location>
        <begin position="180"/>
        <end position="199"/>
    </location>
</feature>
<dbReference type="PANTHER" id="PTHR39430">
    <property type="entry name" value="MEMBRANE-ASSOCIATED PROTEASE-RELATED"/>
    <property type="match status" value="1"/>
</dbReference>
<feature type="transmembrane region" description="Helical" evidence="1">
    <location>
        <begin position="255"/>
        <end position="274"/>
    </location>
</feature>
<feature type="transmembrane region" description="Helical" evidence="1">
    <location>
        <begin position="12"/>
        <end position="32"/>
    </location>
</feature>
<dbReference type="InterPro" id="IPR003675">
    <property type="entry name" value="Rce1/LyrA-like_dom"/>
</dbReference>
<proteinExistence type="predicted"/>
<sequence length="299" mass="33117">MESITTKQRVLNFPVTRIILGFLACFITFILAQQFASKMLDLTPLNRDFRNLVKGIIVSALLISAYVFFFRKYEKREVTEFSSKGAIKYIITGMLLGAILQSLTILIIFINGSFKIVSINPISNMIIPFTIAFTVAIFEEILIRGIIFRIIEEKLGSYISLIISAIIFGALHLSNPSSTPISALCVALEAGLLIGLAYIYTRSLWFPIAIHFAWNFMQSGIFGAVTSGNDQTTGLLTTKIVGSELITGGDFGPEGSIQAIIFCLLASIILLQLSKDKLIKPKWRNKSFEVDSIIISKKI</sequence>
<evidence type="ECO:0000313" key="4">
    <source>
        <dbReference type="Proteomes" id="UP001151079"/>
    </source>
</evidence>
<dbReference type="AlphaFoldDB" id="A0A9X2ZJD6"/>
<organism evidence="3 4">
    <name type="scientific">Flavobacterium shii</name>
    <dbReference type="NCBI Taxonomy" id="2987687"/>
    <lineage>
        <taxon>Bacteria</taxon>
        <taxon>Pseudomonadati</taxon>
        <taxon>Bacteroidota</taxon>
        <taxon>Flavobacteriia</taxon>
        <taxon>Flavobacteriales</taxon>
        <taxon>Flavobacteriaceae</taxon>
        <taxon>Flavobacterium</taxon>
    </lineage>
</organism>
<keyword evidence="1" id="KW-0812">Transmembrane</keyword>
<dbReference type="GO" id="GO:0080120">
    <property type="term" value="P:CAAX-box protein maturation"/>
    <property type="evidence" value="ECO:0007669"/>
    <property type="project" value="UniProtKB-ARBA"/>
</dbReference>
<keyword evidence="1" id="KW-1133">Transmembrane helix</keyword>
<evidence type="ECO:0000259" key="2">
    <source>
        <dbReference type="Pfam" id="PF02517"/>
    </source>
</evidence>
<accession>A0A9X2ZJD6</accession>
<name>A0A9X2ZJD6_9FLAO</name>
<feature type="transmembrane region" description="Helical" evidence="1">
    <location>
        <begin position="52"/>
        <end position="69"/>
    </location>
</feature>
<gene>
    <name evidence="3" type="ORF">OIU83_13545</name>
</gene>
<evidence type="ECO:0000256" key="1">
    <source>
        <dbReference type="SAM" id="Phobius"/>
    </source>
</evidence>
<feature type="transmembrane region" description="Helical" evidence="1">
    <location>
        <begin position="122"/>
        <end position="143"/>
    </location>
</feature>
<keyword evidence="1" id="KW-0472">Membrane</keyword>
<dbReference type="PANTHER" id="PTHR39430:SF1">
    <property type="entry name" value="PROTEASE"/>
    <property type="match status" value="1"/>
</dbReference>
<keyword evidence="3" id="KW-0482">Metalloprotease</keyword>
<keyword evidence="3" id="KW-0645">Protease</keyword>
<reference evidence="3" key="1">
    <citation type="submission" date="2022-10" db="EMBL/GenBank/DDBJ databases">
        <title>Two novel species of Flavobacterium.</title>
        <authorList>
            <person name="Liu Q."/>
            <person name="Xin Y.-H."/>
        </authorList>
    </citation>
    <scope>NUCLEOTIDE SEQUENCE</scope>
    <source>
        <strain evidence="3">LS1R49</strain>
    </source>
</reference>
<comment type="caution">
    <text evidence="3">The sequence shown here is derived from an EMBL/GenBank/DDBJ whole genome shotgun (WGS) entry which is preliminary data.</text>
</comment>
<feature type="transmembrane region" description="Helical" evidence="1">
    <location>
        <begin position="89"/>
        <end position="110"/>
    </location>
</feature>
<keyword evidence="4" id="KW-1185">Reference proteome</keyword>
<dbReference type="EMBL" id="JAOZEW010000014">
    <property type="protein sequence ID" value="MCV9928688.1"/>
    <property type="molecule type" value="Genomic_DNA"/>
</dbReference>
<dbReference type="Pfam" id="PF02517">
    <property type="entry name" value="Rce1-like"/>
    <property type="match status" value="1"/>
</dbReference>
<keyword evidence="3" id="KW-0378">Hydrolase</keyword>
<protein>
    <submittedName>
        <fullName evidence="3">CPBP family intramembrane metalloprotease</fullName>
    </submittedName>
</protein>
<dbReference type="RefSeq" id="WP_264206799.1">
    <property type="nucleotide sequence ID" value="NZ_JAOZEW010000014.1"/>
</dbReference>
<dbReference type="Proteomes" id="UP001151079">
    <property type="component" value="Unassembled WGS sequence"/>
</dbReference>
<feature type="transmembrane region" description="Helical" evidence="1">
    <location>
        <begin position="204"/>
        <end position="225"/>
    </location>
</feature>
<dbReference type="GO" id="GO:0004175">
    <property type="term" value="F:endopeptidase activity"/>
    <property type="evidence" value="ECO:0007669"/>
    <property type="project" value="UniProtKB-ARBA"/>
</dbReference>
<dbReference type="GO" id="GO:0008237">
    <property type="term" value="F:metallopeptidase activity"/>
    <property type="evidence" value="ECO:0007669"/>
    <property type="project" value="UniProtKB-KW"/>
</dbReference>
<evidence type="ECO:0000313" key="3">
    <source>
        <dbReference type="EMBL" id="MCV9928688.1"/>
    </source>
</evidence>
<feature type="transmembrane region" description="Helical" evidence="1">
    <location>
        <begin position="155"/>
        <end position="174"/>
    </location>
</feature>